<feature type="region of interest" description="Disordered" evidence="1">
    <location>
        <begin position="113"/>
        <end position="137"/>
    </location>
</feature>
<evidence type="ECO:0000313" key="3">
    <source>
        <dbReference type="Proteomes" id="UP001500418"/>
    </source>
</evidence>
<protein>
    <submittedName>
        <fullName evidence="2">Uncharacterized protein</fullName>
    </submittedName>
</protein>
<organism evidence="2 3">
    <name type="scientific">Streptomyces rhizosphaericus</name>
    <dbReference type="NCBI Taxonomy" id="114699"/>
    <lineage>
        <taxon>Bacteria</taxon>
        <taxon>Bacillati</taxon>
        <taxon>Actinomycetota</taxon>
        <taxon>Actinomycetes</taxon>
        <taxon>Kitasatosporales</taxon>
        <taxon>Streptomycetaceae</taxon>
        <taxon>Streptomyces</taxon>
        <taxon>Streptomyces violaceusniger group</taxon>
    </lineage>
</organism>
<sequence>MPSWSARRDAVDEVTAVSRELFSYVDELSDTMIRTYLVEHEVWSTSAAAARADLVGSLLSDAAAMDVDEASRALGYNLRRTHEAVVVWSDSPKGGPALQAAKIEVLRARGATTTPVTVRPRRRRPADRAGHQGRRVDDGRLRLHIAARRPVAESSAVHEDAAAGRLPGKTVLTAP</sequence>
<reference evidence="2 3" key="1">
    <citation type="journal article" date="2019" name="Int. J. Syst. Evol. Microbiol.">
        <title>The Global Catalogue of Microorganisms (GCM) 10K type strain sequencing project: providing services to taxonomists for standard genome sequencing and annotation.</title>
        <authorList>
            <consortium name="The Broad Institute Genomics Platform"/>
            <consortium name="The Broad Institute Genome Sequencing Center for Infectious Disease"/>
            <person name="Wu L."/>
            <person name="Ma J."/>
        </authorList>
    </citation>
    <scope>NUCLEOTIDE SEQUENCE [LARGE SCALE GENOMIC DNA]</scope>
    <source>
        <strain evidence="2 3">JCM 11444</strain>
    </source>
</reference>
<evidence type="ECO:0000313" key="2">
    <source>
        <dbReference type="EMBL" id="GAA0928490.1"/>
    </source>
</evidence>
<name>A0ABN1PHY2_9ACTN</name>
<keyword evidence="3" id="KW-1185">Reference proteome</keyword>
<dbReference type="Proteomes" id="UP001500418">
    <property type="component" value="Unassembled WGS sequence"/>
</dbReference>
<accession>A0ABN1PHY2</accession>
<evidence type="ECO:0000256" key="1">
    <source>
        <dbReference type="SAM" id="MobiDB-lite"/>
    </source>
</evidence>
<dbReference type="EMBL" id="BAAAID010000016">
    <property type="protein sequence ID" value="GAA0928490.1"/>
    <property type="molecule type" value="Genomic_DNA"/>
</dbReference>
<comment type="caution">
    <text evidence="2">The sequence shown here is derived from an EMBL/GenBank/DDBJ whole genome shotgun (WGS) entry which is preliminary data.</text>
</comment>
<feature type="region of interest" description="Disordered" evidence="1">
    <location>
        <begin position="152"/>
        <end position="175"/>
    </location>
</feature>
<proteinExistence type="predicted"/>
<gene>
    <name evidence="2" type="ORF">GCM10009575_030120</name>
</gene>
<feature type="compositionally biased region" description="Basic and acidic residues" evidence="1">
    <location>
        <begin position="126"/>
        <end position="137"/>
    </location>
</feature>